<feature type="region of interest" description="Disordered" evidence="1">
    <location>
        <begin position="1"/>
        <end position="30"/>
    </location>
</feature>
<dbReference type="EMBL" id="LUGG01000002">
    <property type="protein sequence ID" value="OBZ77188.1"/>
    <property type="molecule type" value="Genomic_DNA"/>
</dbReference>
<feature type="region of interest" description="Disordered" evidence="1">
    <location>
        <begin position="161"/>
        <end position="259"/>
    </location>
</feature>
<evidence type="ECO:0000256" key="1">
    <source>
        <dbReference type="SAM" id="MobiDB-lite"/>
    </source>
</evidence>
<evidence type="ECO:0000313" key="2">
    <source>
        <dbReference type="EMBL" id="OBZ77188.1"/>
    </source>
</evidence>
<feature type="compositionally biased region" description="Basic and acidic residues" evidence="1">
    <location>
        <begin position="181"/>
        <end position="192"/>
    </location>
</feature>
<comment type="caution">
    <text evidence="2">The sequence shown here is derived from an EMBL/GenBank/DDBJ whole genome shotgun (WGS) entry which is preliminary data.</text>
</comment>
<reference evidence="2 3" key="1">
    <citation type="submission" date="2016-03" db="EMBL/GenBank/DDBJ databases">
        <title>Whole genome sequencing of Grifola frondosa 9006-11.</title>
        <authorList>
            <person name="Min B."/>
            <person name="Park H."/>
            <person name="Kim J.-G."/>
            <person name="Cho H."/>
            <person name="Oh Y.-L."/>
            <person name="Kong W.-S."/>
            <person name="Choi I.-G."/>
        </authorList>
    </citation>
    <scope>NUCLEOTIDE SEQUENCE [LARGE SCALE GENOMIC DNA]</scope>
    <source>
        <strain evidence="2 3">9006-11</strain>
    </source>
</reference>
<protein>
    <submittedName>
        <fullName evidence="2">Uncharacterized protein</fullName>
    </submittedName>
</protein>
<accession>A0A1C7MK60</accession>
<dbReference type="AlphaFoldDB" id="A0A1C7MK60"/>
<gene>
    <name evidence="2" type="ORF">A0H81_01834</name>
</gene>
<organism evidence="2 3">
    <name type="scientific">Grifola frondosa</name>
    <name type="common">Maitake</name>
    <name type="synonym">Polyporus frondosus</name>
    <dbReference type="NCBI Taxonomy" id="5627"/>
    <lineage>
        <taxon>Eukaryota</taxon>
        <taxon>Fungi</taxon>
        <taxon>Dikarya</taxon>
        <taxon>Basidiomycota</taxon>
        <taxon>Agaricomycotina</taxon>
        <taxon>Agaricomycetes</taxon>
        <taxon>Polyporales</taxon>
        <taxon>Grifolaceae</taxon>
        <taxon>Grifola</taxon>
    </lineage>
</organism>
<keyword evidence="3" id="KW-1185">Reference proteome</keyword>
<proteinExistence type="predicted"/>
<feature type="compositionally biased region" description="Low complexity" evidence="1">
    <location>
        <begin position="210"/>
        <end position="224"/>
    </location>
</feature>
<name>A0A1C7MK60_GRIFR</name>
<dbReference type="Proteomes" id="UP000092993">
    <property type="component" value="Unassembled WGS sequence"/>
</dbReference>
<evidence type="ECO:0000313" key="3">
    <source>
        <dbReference type="Proteomes" id="UP000092993"/>
    </source>
</evidence>
<sequence length="308" mass="33578">MSPPPIPKVKEDRSDSQPPPASLSMVTSRAFTPPRVPPGYAVTSVLTYVRVPVMAPIDTPPDTVVPDLENHETIFPIRNACYYTQYSHVRQTAPQYQPREPFNSRAHELNARYPLSNDVDYEASCDATGSLIRGELDRYGGLRALPPQSDVFVNAIETWLEHGGAPPHGTKRARRPSASSEKTDREGEEHVPKRLRPQMSAERFDTRSMGSGANRSGSAAGSQAVNGHVARHVGPVPTPPWGETRYQRQHSSTPDTVHTESMDVDVAHPRVLSHPATSDRGSSVATVNGARRLSTPQSSHGDLMAGVC</sequence>